<gene>
    <name evidence="4" type="ORF">IAD31_03525</name>
</gene>
<reference evidence="4" key="2">
    <citation type="journal article" date="2021" name="PeerJ">
        <title>Extensive microbial diversity within the chicken gut microbiome revealed by metagenomics and culture.</title>
        <authorList>
            <person name="Gilroy R."/>
            <person name="Ravi A."/>
            <person name="Getino M."/>
            <person name="Pursley I."/>
            <person name="Horton D.L."/>
            <person name="Alikhan N.F."/>
            <person name="Baker D."/>
            <person name="Gharbi K."/>
            <person name="Hall N."/>
            <person name="Watson M."/>
            <person name="Adriaenssens E.M."/>
            <person name="Foster-Nyarko E."/>
            <person name="Jarju S."/>
            <person name="Secka A."/>
            <person name="Antonio M."/>
            <person name="Oren A."/>
            <person name="Chaudhuri R.R."/>
            <person name="La Ragione R."/>
            <person name="Hildebrand F."/>
            <person name="Pallen M.J."/>
        </authorList>
    </citation>
    <scope>NUCLEOTIDE SEQUENCE</scope>
    <source>
        <strain evidence="4">ChiGjej2B2-12916</strain>
    </source>
</reference>
<evidence type="ECO:0000313" key="5">
    <source>
        <dbReference type="Proteomes" id="UP000886879"/>
    </source>
</evidence>
<accession>A0A9D1CG46</accession>
<keyword evidence="3" id="KW-0472">Membrane</keyword>
<dbReference type="Proteomes" id="UP000886879">
    <property type="component" value="Unassembled WGS sequence"/>
</dbReference>
<evidence type="ECO:0000313" key="4">
    <source>
        <dbReference type="EMBL" id="HIQ60651.1"/>
    </source>
</evidence>
<name>A0A9D1CG46_9FIRM</name>
<comment type="caution">
    <text evidence="4">The sequence shown here is derived from an EMBL/GenBank/DDBJ whole genome shotgun (WGS) entry which is preliminary data.</text>
</comment>
<evidence type="ECO:0000256" key="1">
    <source>
        <dbReference type="SAM" id="Coils"/>
    </source>
</evidence>
<keyword evidence="1" id="KW-0175">Coiled coil</keyword>
<feature type="transmembrane region" description="Helical" evidence="3">
    <location>
        <begin position="6"/>
        <end position="28"/>
    </location>
</feature>
<feature type="coiled-coil region" evidence="1">
    <location>
        <begin position="84"/>
        <end position="111"/>
    </location>
</feature>
<reference evidence="4" key="1">
    <citation type="submission" date="2020-10" db="EMBL/GenBank/DDBJ databases">
        <authorList>
            <person name="Gilroy R."/>
        </authorList>
    </citation>
    <scope>NUCLEOTIDE SEQUENCE</scope>
    <source>
        <strain evidence="4">ChiGjej2B2-12916</strain>
    </source>
</reference>
<organism evidence="4 5">
    <name type="scientific">Candidatus Enterenecus faecium</name>
    <dbReference type="NCBI Taxonomy" id="2840780"/>
    <lineage>
        <taxon>Bacteria</taxon>
        <taxon>Bacillati</taxon>
        <taxon>Bacillota</taxon>
        <taxon>Clostridia</taxon>
        <taxon>Eubacteriales</taxon>
        <taxon>Candidatus Enterenecus</taxon>
    </lineage>
</organism>
<evidence type="ECO:0000256" key="2">
    <source>
        <dbReference type="SAM" id="MobiDB-lite"/>
    </source>
</evidence>
<keyword evidence="3" id="KW-1133">Transmembrane helix</keyword>
<proteinExistence type="predicted"/>
<protein>
    <submittedName>
        <fullName evidence="4">Uncharacterized protein</fullName>
    </submittedName>
</protein>
<feature type="region of interest" description="Disordered" evidence="2">
    <location>
        <begin position="38"/>
        <end position="57"/>
    </location>
</feature>
<evidence type="ECO:0000256" key="3">
    <source>
        <dbReference type="SAM" id="Phobius"/>
    </source>
</evidence>
<dbReference type="AlphaFoldDB" id="A0A9D1CG46"/>
<dbReference type="EMBL" id="DVFO01000033">
    <property type="protein sequence ID" value="HIQ60651.1"/>
    <property type="molecule type" value="Genomic_DNA"/>
</dbReference>
<sequence length="112" mass="12727">MNGEEVLGAVMAALVGGSGITGLAVGYLKRYLDRRLEQGEQEAQQRQEHRQRRQEVEDQLHHAYGRCIFWLNHAVTKPPPNGELAQAMEELTQAEEAKKKLDREILAAYEKE</sequence>
<keyword evidence="3" id="KW-0812">Transmembrane</keyword>